<dbReference type="InterPro" id="IPR050430">
    <property type="entry name" value="Peptidase_S1"/>
</dbReference>
<dbReference type="AlphaFoldDB" id="A0A7G3UHG5"/>
<keyword evidence="5" id="KW-0378">Hydrolase</keyword>
<proteinExistence type="inferred from homology"/>
<dbReference type="RefSeq" id="WP_045853049.1">
    <property type="nucleotide sequence ID" value="NZ_CP029159.1"/>
</dbReference>
<dbReference type="InterPro" id="IPR001314">
    <property type="entry name" value="Peptidase_S1A"/>
</dbReference>
<gene>
    <name evidence="8" type="ORF">STSU_021995</name>
</gene>
<dbReference type="CDD" id="cd00190">
    <property type="entry name" value="Tryp_SPc"/>
    <property type="match status" value="1"/>
</dbReference>
<dbReference type="InterPro" id="IPR018114">
    <property type="entry name" value="TRYPSIN_HIS"/>
</dbReference>
<dbReference type="PROSITE" id="PS00135">
    <property type="entry name" value="TRYPSIN_SER"/>
    <property type="match status" value="1"/>
</dbReference>
<dbReference type="SUPFAM" id="SSF50494">
    <property type="entry name" value="Trypsin-like serine proteases"/>
    <property type="match status" value="1"/>
</dbReference>
<feature type="chain" id="PRO_5028866605" evidence="6">
    <location>
        <begin position="34"/>
        <end position="271"/>
    </location>
</feature>
<dbReference type="PRINTS" id="PR00722">
    <property type="entry name" value="CHYMOTRYPSIN"/>
</dbReference>
<dbReference type="InterPro" id="IPR033116">
    <property type="entry name" value="TRYPSIN_SER"/>
</dbReference>
<protein>
    <submittedName>
        <fullName evidence="8">Serine protease</fullName>
    </submittedName>
</protein>
<dbReference type="Proteomes" id="UP000005940">
    <property type="component" value="Chromosome"/>
</dbReference>
<dbReference type="GO" id="GO:0051604">
    <property type="term" value="P:protein maturation"/>
    <property type="evidence" value="ECO:0007669"/>
    <property type="project" value="UniProtKB-ARBA"/>
</dbReference>
<organism evidence="8 9">
    <name type="scientific">Streptomyces tsukubensis (strain DSM 42081 / NBRC 108919 / NRRL 18488 / 9993)</name>
    <dbReference type="NCBI Taxonomy" id="1114943"/>
    <lineage>
        <taxon>Bacteria</taxon>
        <taxon>Bacillati</taxon>
        <taxon>Actinomycetota</taxon>
        <taxon>Actinomycetes</taxon>
        <taxon>Kitasatosporales</taxon>
        <taxon>Streptomycetaceae</taxon>
        <taxon>Streptomyces</taxon>
    </lineage>
</organism>
<evidence type="ECO:0000256" key="4">
    <source>
        <dbReference type="ARBA" id="ARBA00023157"/>
    </source>
</evidence>
<keyword evidence="3" id="KW-0964">Secreted</keyword>
<sequence>MARTGGWFGRIASALVGVLLASGLLGGAGTASAEPEPPVVQVVGGTDAPAGAYPYQVSLQRLSGGQWYHSCGGSIIGPQWVLTAAHCLDSPASRMRIVVGSNTLAPLGTAYPVQETIRHEDYNGNAAGTPNDIGLLKVSTPIAFTSLVQPIALPDSPEVPAGSSATLTGWGRNGSGESPNMLQQATVTVLAMSECRLRWYGQNLSLVNHLCTFDREAGLSACSGDSGGPLARNGRVIGVVSWGVSSCNGRYPSVYTNTGAYRSWITTKTGI</sequence>
<name>A0A7G3UHG5_STRT9</name>
<evidence type="ECO:0000313" key="8">
    <source>
        <dbReference type="EMBL" id="QKM69448.1"/>
    </source>
</evidence>
<feature type="signal peptide" evidence="6">
    <location>
        <begin position="1"/>
        <end position="33"/>
    </location>
</feature>
<dbReference type="Gene3D" id="2.40.10.10">
    <property type="entry name" value="Trypsin-like serine proteases"/>
    <property type="match status" value="1"/>
</dbReference>
<keyword evidence="5 8" id="KW-0645">Protease</keyword>
<comment type="similarity">
    <text evidence="2">Belongs to the peptidase S1 family.</text>
</comment>
<dbReference type="InterPro" id="IPR001254">
    <property type="entry name" value="Trypsin_dom"/>
</dbReference>
<dbReference type="InterPro" id="IPR009003">
    <property type="entry name" value="Peptidase_S1_PA"/>
</dbReference>
<dbReference type="PANTHER" id="PTHR24276:SF98">
    <property type="entry name" value="FI18310P1-RELATED"/>
    <property type="match status" value="1"/>
</dbReference>
<keyword evidence="5" id="KW-0720">Serine protease</keyword>
<dbReference type="FunFam" id="2.40.10.10:FF:000047">
    <property type="entry name" value="Trypsin eta"/>
    <property type="match status" value="1"/>
</dbReference>
<feature type="domain" description="Peptidase S1" evidence="7">
    <location>
        <begin position="42"/>
        <end position="270"/>
    </location>
</feature>
<dbReference type="SMART" id="SM00020">
    <property type="entry name" value="Tryp_SPc"/>
    <property type="match status" value="1"/>
</dbReference>
<reference evidence="8 9" key="1">
    <citation type="journal article" date="2012" name="J. Bacteriol.">
        <title>Draft genome of Streptomyces tsukubaensis NRRL 18488, the producer of the clinically important immunosuppressant tacrolimus (FK506).</title>
        <authorList>
            <person name="Barreiro C."/>
            <person name="Prieto C."/>
            <person name="Sola-Landa A."/>
            <person name="Solera E."/>
            <person name="Martinez-Castro M."/>
            <person name="Perez-Redondo R."/>
            <person name="Garcia-Estrada C."/>
            <person name="Aparicio J.F."/>
            <person name="Fernandez-Martinez L.T."/>
            <person name="Santos-Aberturas J."/>
            <person name="Salehi-Najafabadi Z."/>
            <person name="Rodriguez-Garcia A."/>
            <person name="Tauch A."/>
            <person name="Martin J.F."/>
        </authorList>
    </citation>
    <scope>NUCLEOTIDE SEQUENCE [LARGE SCALE GENOMIC DNA]</scope>
    <source>
        <strain evidence="9">DSM 42081 / NBRC 108919 / NRRL 18488 / 9993</strain>
    </source>
</reference>
<dbReference type="PROSITE" id="PS00134">
    <property type="entry name" value="TRYPSIN_HIS"/>
    <property type="match status" value="1"/>
</dbReference>
<dbReference type="GO" id="GO:0006508">
    <property type="term" value="P:proteolysis"/>
    <property type="evidence" value="ECO:0007669"/>
    <property type="project" value="UniProtKB-KW"/>
</dbReference>
<keyword evidence="4" id="KW-1015">Disulfide bond</keyword>
<evidence type="ECO:0000256" key="2">
    <source>
        <dbReference type="ARBA" id="ARBA00007664"/>
    </source>
</evidence>
<evidence type="ECO:0000256" key="6">
    <source>
        <dbReference type="SAM" id="SignalP"/>
    </source>
</evidence>
<evidence type="ECO:0000256" key="5">
    <source>
        <dbReference type="RuleBase" id="RU363034"/>
    </source>
</evidence>
<evidence type="ECO:0000256" key="3">
    <source>
        <dbReference type="ARBA" id="ARBA00022525"/>
    </source>
</evidence>
<dbReference type="PANTHER" id="PTHR24276">
    <property type="entry name" value="POLYSERASE-RELATED"/>
    <property type="match status" value="1"/>
</dbReference>
<dbReference type="PROSITE" id="PS50240">
    <property type="entry name" value="TRYPSIN_DOM"/>
    <property type="match status" value="1"/>
</dbReference>
<keyword evidence="9" id="KW-1185">Reference proteome</keyword>
<dbReference type="Pfam" id="PF00089">
    <property type="entry name" value="Trypsin"/>
    <property type="match status" value="1"/>
</dbReference>
<keyword evidence="6" id="KW-0732">Signal</keyword>
<dbReference type="EMBL" id="CP029159">
    <property type="protein sequence ID" value="QKM69448.1"/>
    <property type="molecule type" value="Genomic_DNA"/>
</dbReference>
<evidence type="ECO:0000259" key="7">
    <source>
        <dbReference type="PROSITE" id="PS50240"/>
    </source>
</evidence>
<accession>A0A7G3UHG5</accession>
<dbReference type="InterPro" id="IPR043504">
    <property type="entry name" value="Peptidase_S1_PA_chymotrypsin"/>
</dbReference>
<dbReference type="GO" id="GO:0004252">
    <property type="term" value="F:serine-type endopeptidase activity"/>
    <property type="evidence" value="ECO:0007669"/>
    <property type="project" value="InterPro"/>
</dbReference>
<dbReference type="GO" id="GO:0005576">
    <property type="term" value="C:extracellular region"/>
    <property type="evidence" value="ECO:0007669"/>
    <property type="project" value="UniProtKB-SubCell"/>
</dbReference>
<evidence type="ECO:0000256" key="1">
    <source>
        <dbReference type="ARBA" id="ARBA00004613"/>
    </source>
</evidence>
<comment type="subcellular location">
    <subcellularLocation>
        <location evidence="1">Secreted</location>
    </subcellularLocation>
</comment>
<evidence type="ECO:0000313" key="9">
    <source>
        <dbReference type="Proteomes" id="UP000005940"/>
    </source>
</evidence>